<evidence type="ECO:0000256" key="3">
    <source>
        <dbReference type="ARBA" id="ARBA00022692"/>
    </source>
</evidence>
<dbReference type="PANTHER" id="PTHR30485:SF1">
    <property type="entry name" value="CYTOCHROME YDHU-RELATED"/>
    <property type="match status" value="1"/>
</dbReference>
<dbReference type="RefSeq" id="WP_045055208.1">
    <property type="nucleotide sequence ID" value="NZ_CAWMDP010000056.1"/>
</dbReference>
<comment type="subcellular location">
    <subcellularLocation>
        <location evidence="1">Cell membrane</location>
        <topology evidence="1">Multi-pass membrane protein</topology>
    </subcellularLocation>
</comment>
<proteinExistence type="predicted"/>
<dbReference type="GO" id="GO:0005886">
    <property type="term" value="C:plasma membrane"/>
    <property type="evidence" value="ECO:0007669"/>
    <property type="project" value="UniProtKB-SubCell"/>
</dbReference>
<protein>
    <submittedName>
        <fullName evidence="8">Thiosulfate reductase cytochrome B subunit (Membrane anchoring protein)</fullName>
    </submittedName>
</protein>
<evidence type="ECO:0000259" key="7">
    <source>
        <dbReference type="Pfam" id="PF01292"/>
    </source>
</evidence>
<evidence type="ECO:0000313" key="9">
    <source>
        <dbReference type="Proteomes" id="UP000032452"/>
    </source>
</evidence>
<dbReference type="GO" id="GO:0020037">
    <property type="term" value="F:heme binding"/>
    <property type="evidence" value="ECO:0007669"/>
    <property type="project" value="TreeGrafter"/>
</dbReference>
<feature type="transmembrane region" description="Helical" evidence="6">
    <location>
        <begin position="128"/>
        <end position="148"/>
    </location>
</feature>
<evidence type="ECO:0000313" key="8">
    <source>
        <dbReference type="EMBL" id="KJH71314.1"/>
    </source>
</evidence>
<dbReference type="OrthoDB" id="9781740at2"/>
<dbReference type="GO" id="GO:0022904">
    <property type="term" value="P:respiratory electron transport chain"/>
    <property type="evidence" value="ECO:0007669"/>
    <property type="project" value="InterPro"/>
</dbReference>
<keyword evidence="9" id="KW-1185">Reference proteome</keyword>
<dbReference type="InterPro" id="IPR011577">
    <property type="entry name" value="Cyt_b561_bac/Ni-Hgenase"/>
</dbReference>
<keyword evidence="3 6" id="KW-0812">Transmembrane</keyword>
<evidence type="ECO:0000256" key="4">
    <source>
        <dbReference type="ARBA" id="ARBA00022989"/>
    </source>
</evidence>
<organism evidence="8 9">
    <name type="scientific">Aliterella atlantica CENA595</name>
    <dbReference type="NCBI Taxonomy" id="1618023"/>
    <lineage>
        <taxon>Bacteria</taxon>
        <taxon>Bacillati</taxon>
        <taxon>Cyanobacteriota</taxon>
        <taxon>Cyanophyceae</taxon>
        <taxon>Chroococcidiopsidales</taxon>
        <taxon>Aliterellaceae</taxon>
        <taxon>Aliterella</taxon>
    </lineage>
</organism>
<dbReference type="GO" id="GO:0009055">
    <property type="term" value="F:electron transfer activity"/>
    <property type="evidence" value="ECO:0007669"/>
    <property type="project" value="InterPro"/>
</dbReference>
<evidence type="ECO:0000256" key="6">
    <source>
        <dbReference type="SAM" id="Phobius"/>
    </source>
</evidence>
<evidence type="ECO:0000256" key="1">
    <source>
        <dbReference type="ARBA" id="ARBA00004651"/>
    </source>
</evidence>
<feature type="transmembrane region" description="Helical" evidence="6">
    <location>
        <begin position="74"/>
        <end position="95"/>
    </location>
</feature>
<dbReference type="Proteomes" id="UP000032452">
    <property type="component" value="Unassembled WGS sequence"/>
</dbReference>
<dbReference type="Pfam" id="PF01292">
    <property type="entry name" value="Ni_hydr_CYTB"/>
    <property type="match status" value="1"/>
</dbReference>
<keyword evidence="5 6" id="KW-0472">Membrane</keyword>
<feature type="transmembrane region" description="Helical" evidence="6">
    <location>
        <begin position="168"/>
        <end position="189"/>
    </location>
</feature>
<evidence type="ECO:0000256" key="5">
    <source>
        <dbReference type="ARBA" id="ARBA00023136"/>
    </source>
</evidence>
<dbReference type="PANTHER" id="PTHR30485">
    <property type="entry name" value="NI/FE-HYDROGENASE 1 B-TYPE CYTOCHROME SUBUNIT"/>
    <property type="match status" value="1"/>
</dbReference>
<keyword evidence="2" id="KW-1003">Cell membrane</keyword>
<feature type="transmembrane region" description="Helical" evidence="6">
    <location>
        <begin position="24"/>
        <end position="44"/>
    </location>
</feature>
<feature type="domain" description="Cytochrome b561 bacterial/Ni-hydrogenase" evidence="7">
    <location>
        <begin position="18"/>
        <end position="201"/>
    </location>
</feature>
<dbReference type="InterPro" id="IPR016174">
    <property type="entry name" value="Di-haem_cyt_TM"/>
</dbReference>
<dbReference type="PATRIC" id="fig|1618023.3.peg.4756"/>
<dbReference type="Gene3D" id="1.20.950.20">
    <property type="entry name" value="Transmembrane di-heme cytochromes, Chain C"/>
    <property type="match status" value="1"/>
</dbReference>
<reference evidence="8 9" key="1">
    <citation type="submission" date="2015-02" db="EMBL/GenBank/DDBJ databases">
        <title>Draft genome of a novel marine cyanobacterium (Chroococcales) isolated from South Atlantic Ocean.</title>
        <authorList>
            <person name="Rigonato J."/>
            <person name="Alvarenga D.O."/>
            <person name="Branco L.H."/>
            <person name="Varani A.M."/>
            <person name="Brandini F.P."/>
            <person name="Fiore M.F."/>
        </authorList>
    </citation>
    <scope>NUCLEOTIDE SEQUENCE [LARGE SCALE GENOMIC DNA]</scope>
    <source>
        <strain evidence="8 9">CENA595</strain>
    </source>
</reference>
<dbReference type="STRING" id="1618023.UH38_13615"/>
<dbReference type="InterPro" id="IPR051542">
    <property type="entry name" value="Hydrogenase_cytochrome"/>
</dbReference>
<dbReference type="EMBL" id="JYON01000013">
    <property type="protein sequence ID" value="KJH71314.1"/>
    <property type="molecule type" value="Genomic_DNA"/>
</dbReference>
<keyword evidence="4 6" id="KW-1133">Transmembrane helix</keyword>
<dbReference type="AlphaFoldDB" id="A0A0D8ZS49"/>
<evidence type="ECO:0000256" key="2">
    <source>
        <dbReference type="ARBA" id="ARBA00022475"/>
    </source>
</evidence>
<dbReference type="SUPFAM" id="SSF81342">
    <property type="entry name" value="Transmembrane di-heme cytochromes"/>
    <property type="match status" value="1"/>
</dbReference>
<sequence>MDSSLPTDKPSFRRPIHQALPAKIFHWINLISLFLMITSGLQIYNANPVFGGRGGWQIPPLFLLGGWLAGGRHWHFAAMWLFALNLLWYGIYILITRRWRHRFVSSKDIKAIQHSHNPKRKNYAWHRLAYTAIVPILLLAIFSGIGMYKPAQFSWIVDFFGSWQALRIVHFVSVPIVLRFTIIHSLLGLKVGGSRLLESMFWEGML</sequence>
<comment type="caution">
    <text evidence="8">The sequence shown here is derived from an EMBL/GenBank/DDBJ whole genome shotgun (WGS) entry which is preliminary data.</text>
</comment>
<accession>A0A0D8ZS49</accession>
<name>A0A0D8ZS49_9CYAN</name>
<gene>
    <name evidence="8" type="ORF">UH38_13615</name>
</gene>